<protein>
    <submittedName>
        <fullName evidence="1">Uncharacterized protein</fullName>
    </submittedName>
</protein>
<dbReference type="EMBL" id="JADYXP020000009">
    <property type="protein sequence ID" value="KAL0116401.1"/>
    <property type="molecule type" value="Genomic_DNA"/>
</dbReference>
<sequence>MISNDDTIRVRAITKYFNDHNLKTLGDTHFIRISLKGAGFSFKMVTYISIGKLITFTDIGTVPSELIALLLFTSYADTISLPSERYNSIMSISPIEPVVKVHSLALISSALQMRKTFIWDNEMGVVIIASKGSMKTLFINMLRKVDPMVCVIDSDVYGRWITAQIQSHEIISLNELQSDNCIIPSYFELIASAILRKHNDNYMLCLSNFRESYANVLSHAIYGIAKFQDAIALEFGHTQILLFLHTTVEANLSSGKWQQIVLRPIHDTADAVKNRDKVNKEENIFLHYAYNALTPLSNRSCLNWLELMILLSPEMLNVCEDEFFSILKTYGKYDVPSLASLGALGLLSARERKDQKKKKKKKKGLSFTIAERTVVCLSECM</sequence>
<reference evidence="1 2" key="1">
    <citation type="submission" date="2023-03" db="EMBL/GenBank/DDBJ databases">
        <title>High recombination rates correlate with genetic variation in Cardiocondyla obscurior ants.</title>
        <authorList>
            <person name="Errbii M."/>
        </authorList>
    </citation>
    <scope>NUCLEOTIDE SEQUENCE [LARGE SCALE GENOMIC DNA]</scope>
    <source>
        <strain evidence="1">Alpha-2009</strain>
        <tissue evidence="1">Whole body</tissue>
    </source>
</reference>
<evidence type="ECO:0000313" key="2">
    <source>
        <dbReference type="Proteomes" id="UP001430953"/>
    </source>
</evidence>
<keyword evidence="2" id="KW-1185">Reference proteome</keyword>
<dbReference type="AlphaFoldDB" id="A0AAW2FPU6"/>
<accession>A0AAW2FPU6</accession>
<name>A0AAW2FPU6_9HYME</name>
<dbReference type="Proteomes" id="UP001430953">
    <property type="component" value="Unassembled WGS sequence"/>
</dbReference>
<comment type="caution">
    <text evidence="1">The sequence shown here is derived from an EMBL/GenBank/DDBJ whole genome shotgun (WGS) entry which is preliminary data.</text>
</comment>
<proteinExistence type="predicted"/>
<organism evidence="1 2">
    <name type="scientific">Cardiocondyla obscurior</name>
    <dbReference type="NCBI Taxonomy" id="286306"/>
    <lineage>
        <taxon>Eukaryota</taxon>
        <taxon>Metazoa</taxon>
        <taxon>Ecdysozoa</taxon>
        <taxon>Arthropoda</taxon>
        <taxon>Hexapoda</taxon>
        <taxon>Insecta</taxon>
        <taxon>Pterygota</taxon>
        <taxon>Neoptera</taxon>
        <taxon>Endopterygota</taxon>
        <taxon>Hymenoptera</taxon>
        <taxon>Apocrita</taxon>
        <taxon>Aculeata</taxon>
        <taxon>Formicoidea</taxon>
        <taxon>Formicidae</taxon>
        <taxon>Myrmicinae</taxon>
        <taxon>Cardiocondyla</taxon>
    </lineage>
</organism>
<gene>
    <name evidence="1" type="ORF">PUN28_009788</name>
</gene>
<evidence type="ECO:0000313" key="1">
    <source>
        <dbReference type="EMBL" id="KAL0116401.1"/>
    </source>
</evidence>